<feature type="chain" id="PRO_5045875804" description="Transmembrane protein" evidence="2">
    <location>
        <begin position="26"/>
        <end position="699"/>
    </location>
</feature>
<keyword evidence="1" id="KW-0472">Membrane</keyword>
<proteinExistence type="predicted"/>
<keyword evidence="1" id="KW-1133">Transmembrane helix</keyword>
<sequence length="699" mass="80816">MNKKNKLLYSLGSISSLSFPLVVVSANTQTVEKPDDVPLTPDPDFYTFKDEANKQIANSIEKSIDVIIGFIKDNLNKLKNDNKTDYKIVLSQTIYFNKLLTFFESNKQKIISDPDKYGFFITFPYAISREKKLGKGNVEFNGKKFENIVFGLSEDSKTNYERAIDKKSIKKDNENENTVQKNIFQNTIKKYTKTFLSEVKNIVFNNSDILVVDKDFNLEYIKDSDGSASSALSIQIPKGFKTWDEYFIKKITPRFIEFDLKQNQEFIPQEIKKPKSPETPPQLPPLIPGKPALPTNPAITNASLDALPSLVPLLRSDYSSFSYEDLVEEINLKKRDIFFFNNPINTRYVYNVEQIYDNKTAKISISERKKPELKRIYTIGFNLENNRNSFVQKIFYEQISAIEETARKFYNAIGLDENLDYTKIRNSNLQNIVFGMVDQFIKLIYSPEFLQKQNESINYWISKMNNINDTYTIKNAKHDIINLFLSSVTSSTFNSEHNWNAIAQIYDSFLSNDYPEYFKFNNKTILKNFELMNSNYKQKTNHTSNYDISVIDRFVDLISKNVYKTKALSNPTTFNLEKWYNSFTKQLGKVNTQFQYLSILSDSKTINEDTYKNYSDAYEKAVEFINEQKASVNEFKKNFGIVLSVIGTIIFLLNIILISLNFKTLKQRKLRTLYIILILVGLVIISVGAGLVFLGMKGI</sequence>
<feature type="signal peptide" evidence="2">
    <location>
        <begin position="1"/>
        <end position="25"/>
    </location>
</feature>
<organism evidence="3 4">
    <name type="scientific">Mycoplasma zalophidermidis</name>
    <dbReference type="NCBI Taxonomy" id="398174"/>
    <lineage>
        <taxon>Bacteria</taxon>
        <taxon>Bacillati</taxon>
        <taxon>Mycoplasmatota</taxon>
        <taxon>Mollicutes</taxon>
        <taxon>Mycoplasmataceae</taxon>
        <taxon>Mycoplasma</taxon>
    </lineage>
</organism>
<gene>
    <name evidence="3" type="ORF">KQ878_00335</name>
</gene>
<evidence type="ECO:0000313" key="4">
    <source>
        <dbReference type="Proteomes" id="UP000812267"/>
    </source>
</evidence>
<dbReference type="Proteomes" id="UP000812267">
    <property type="component" value="Unassembled WGS sequence"/>
</dbReference>
<keyword evidence="2" id="KW-0732">Signal</keyword>
<name>A0ABS6DS60_9MOLU</name>
<evidence type="ECO:0000313" key="3">
    <source>
        <dbReference type="EMBL" id="MBU4693333.1"/>
    </source>
</evidence>
<reference evidence="3" key="1">
    <citation type="submission" date="2021-06" db="EMBL/GenBank/DDBJ databases">
        <title>Novel Mycoplasma species detected in California sea lions (Zalophus californianus) from the USA.</title>
        <authorList>
            <person name="Volokhov D.V."/>
            <person name="Furtak V.A."/>
            <person name="Zagorodnyaya T.A."/>
        </authorList>
    </citation>
    <scope>NUCLEOTIDE SEQUENCE [LARGE SCALE GENOMIC DNA]</scope>
    <source>
        <strain evidence="3">CSL 4779</strain>
    </source>
</reference>
<evidence type="ECO:0000256" key="2">
    <source>
        <dbReference type="SAM" id="SignalP"/>
    </source>
</evidence>
<evidence type="ECO:0008006" key="5">
    <source>
        <dbReference type="Google" id="ProtNLM"/>
    </source>
</evidence>
<dbReference type="EMBL" id="JAHMHK010000001">
    <property type="protein sequence ID" value="MBU4693333.1"/>
    <property type="molecule type" value="Genomic_DNA"/>
</dbReference>
<dbReference type="InterPro" id="IPR054788">
    <property type="entry name" value="MSC_0620_UU052-like"/>
</dbReference>
<evidence type="ECO:0000256" key="1">
    <source>
        <dbReference type="SAM" id="Phobius"/>
    </source>
</evidence>
<keyword evidence="4" id="KW-1185">Reference proteome</keyword>
<feature type="transmembrane region" description="Helical" evidence="1">
    <location>
        <begin position="672"/>
        <end position="696"/>
    </location>
</feature>
<protein>
    <recommendedName>
        <fullName evidence="5">Transmembrane protein</fullName>
    </recommendedName>
</protein>
<keyword evidence="1" id="KW-0812">Transmembrane</keyword>
<dbReference type="RefSeq" id="WP_216505106.1">
    <property type="nucleotide sequence ID" value="NZ_JAHMHJ010000001.1"/>
</dbReference>
<accession>A0ABS6DS60</accession>
<comment type="caution">
    <text evidence="3">The sequence shown here is derived from an EMBL/GenBank/DDBJ whole genome shotgun (WGS) entry which is preliminary data.</text>
</comment>
<dbReference type="NCBIfam" id="NF045829">
    <property type="entry name" value="UU052_fam"/>
    <property type="match status" value="1"/>
</dbReference>
<feature type="transmembrane region" description="Helical" evidence="1">
    <location>
        <begin position="639"/>
        <end position="660"/>
    </location>
</feature>